<organism evidence="17 18">
    <name type="scientific">Paenibacillus tianmuensis</name>
    <dbReference type="NCBI Taxonomy" id="624147"/>
    <lineage>
        <taxon>Bacteria</taxon>
        <taxon>Bacillati</taxon>
        <taxon>Bacillota</taxon>
        <taxon>Bacilli</taxon>
        <taxon>Bacillales</taxon>
        <taxon>Paenibacillaceae</taxon>
        <taxon>Paenibacillus</taxon>
    </lineage>
</organism>
<keyword evidence="18" id="KW-1185">Reference proteome</keyword>
<evidence type="ECO:0000256" key="11">
    <source>
        <dbReference type="ARBA" id="ARBA00022989"/>
    </source>
</evidence>
<keyword evidence="12" id="KW-0902">Two-component regulatory system</keyword>
<dbReference type="GO" id="GO:0005524">
    <property type="term" value="F:ATP binding"/>
    <property type="evidence" value="ECO:0007669"/>
    <property type="project" value="UniProtKB-KW"/>
</dbReference>
<evidence type="ECO:0000256" key="1">
    <source>
        <dbReference type="ARBA" id="ARBA00000085"/>
    </source>
</evidence>
<dbReference type="Pfam" id="PF06580">
    <property type="entry name" value="His_kinase"/>
    <property type="match status" value="1"/>
</dbReference>
<dbReference type="InterPro" id="IPR003660">
    <property type="entry name" value="HAMP_dom"/>
</dbReference>
<evidence type="ECO:0000256" key="2">
    <source>
        <dbReference type="ARBA" id="ARBA00004651"/>
    </source>
</evidence>
<dbReference type="SMART" id="SM00387">
    <property type="entry name" value="HATPase_c"/>
    <property type="match status" value="1"/>
</dbReference>
<keyword evidence="5" id="KW-0597">Phosphoprotein</keyword>
<accession>A0A1G4QJZ2</accession>
<dbReference type="SMART" id="SM00304">
    <property type="entry name" value="HAMP"/>
    <property type="match status" value="1"/>
</dbReference>
<dbReference type="PROSITE" id="PS50885">
    <property type="entry name" value="HAMP"/>
    <property type="match status" value="1"/>
</dbReference>
<comment type="catalytic activity">
    <reaction evidence="1">
        <text>ATP + protein L-histidine = ADP + protein N-phospho-L-histidine.</text>
        <dbReference type="EC" id="2.7.13.3"/>
    </reaction>
</comment>
<keyword evidence="4" id="KW-1003">Cell membrane</keyword>
<feature type="domain" description="Histidine kinase" evidence="15">
    <location>
        <begin position="485"/>
        <end position="592"/>
    </location>
</feature>
<comment type="subcellular location">
    <subcellularLocation>
        <location evidence="2">Cell membrane</location>
        <topology evidence="2">Multi-pass membrane protein</topology>
    </subcellularLocation>
</comment>
<dbReference type="Gene3D" id="3.30.450.20">
    <property type="entry name" value="PAS domain"/>
    <property type="match status" value="1"/>
</dbReference>
<reference evidence="18" key="1">
    <citation type="submission" date="2016-10" db="EMBL/GenBank/DDBJ databases">
        <authorList>
            <person name="Varghese N."/>
            <person name="Submissions S."/>
        </authorList>
    </citation>
    <scope>NUCLEOTIDE SEQUENCE [LARGE SCALE GENOMIC DNA]</scope>
    <source>
        <strain evidence="18">CGMCC 1.8946</strain>
    </source>
</reference>
<dbReference type="AlphaFoldDB" id="A0A1G4QJZ2"/>
<evidence type="ECO:0000256" key="4">
    <source>
        <dbReference type="ARBA" id="ARBA00022475"/>
    </source>
</evidence>
<dbReference type="InterPro" id="IPR004358">
    <property type="entry name" value="Sig_transdc_His_kin-like_C"/>
</dbReference>
<dbReference type="CDD" id="cd06225">
    <property type="entry name" value="HAMP"/>
    <property type="match status" value="1"/>
</dbReference>
<evidence type="ECO:0000256" key="8">
    <source>
        <dbReference type="ARBA" id="ARBA00022741"/>
    </source>
</evidence>
<dbReference type="InterPro" id="IPR033479">
    <property type="entry name" value="dCache_1"/>
</dbReference>
<dbReference type="GO" id="GO:0005886">
    <property type="term" value="C:plasma membrane"/>
    <property type="evidence" value="ECO:0007669"/>
    <property type="project" value="UniProtKB-SubCell"/>
</dbReference>
<evidence type="ECO:0000256" key="6">
    <source>
        <dbReference type="ARBA" id="ARBA00022679"/>
    </source>
</evidence>
<keyword evidence="10" id="KW-0067">ATP-binding</keyword>
<feature type="domain" description="HAMP" evidence="16">
    <location>
        <begin position="326"/>
        <end position="378"/>
    </location>
</feature>
<gene>
    <name evidence="17" type="ORF">SAMN04487970_1007131</name>
</gene>
<feature type="transmembrane region" description="Helical" evidence="14">
    <location>
        <begin position="307"/>
        <end position="328"/>
    </location>
</feature>
<evidence type="ECO:0000313" key="17">
    <source>
        <dbReference type="EMBL" id="SCW44731.1"/>
    </source>
</evidence>
<evidence type="ECO:0000259" key="16">
    <source>
        <dbReference type="PROSITE" id="PS50885"/>
    </source>
</evidence>
<dbReference type="GO" id="GO:0000155">
    <property type="term" value="F:phosphorelay sensor kinase activity"/>
    <property type="evidence" value="ECO:0007669"/>
    <property type="project" value="InterPro"/>
</dbReference>
<keyword evidence="11 14" id="KW-1133">Transmembrane helix</keyword>
<dbReference type="CDD" id="cd12912">
    <property type="entry name" value="PDC2_MCP_like"/>
    <property type="match status" value="1"/>
</dbReference>
<keyword evidence="8" id="KW-0547">Nucleotide-binding</keyword>
<dbReference type="PANTHER" id="PTHR34220:SF7">
    <property type="entry name" value="SENSOR HISTIDINE KINASE YPDA"/>
    <property type="match status" value="1"/>
</dbReference>
<evidence type="ECO:0000313" key="18">
    <source>
        <dbReference type="Proteomes" id="UP000198601"/>
    </source>
</evidence>
<dbReference type="STRING" id="624147.SAMN04487970_1007131"/>
<dbReference type="InterPro" id="IPR036890">
    <property type="entry name" value="HATPase_C_sf"/>
</dbReference>
<dbReference type="Pfam" id="PF02518">
    <property type="entry name" value="HATPase_c"/>
    <property type="match status" value="1"/>
</dbReference>
<keyword evidence="9 17" id="KW-0418">Kinase</keyword>
<dbReference type="EMBL" id="FMTT01000007">
    <property type="protein sequence ID" value="SCW44731.1"/>
    <property type="molecule type" value="Genomic_DNA"/>
</dbReference>
<evidence type="ECO:0000256" key="12">
    <source>
        <dbReference type="ARBA" id="ARBA00023012"/>
    </source>
</evidence>
<dbReference type="SUPFAM" id="SSF158472">
    <property type="entry name" value="HAMP domain-like"/>
    <property type="match status" value="1"/>
</dbReference>
<dbReference type="InterPro" id="IPR005467">
    <property type="entry name" value="His_kinase_dom"/>
</dbReference>
<dbReference type="Gene3D" id="3.30.565.10">
    <property type="entry name" value="Histidine kinase-like ATPase, C-terminal domain"/>
    <property type="match status" value="1"/>
</dbReference>
<evidence type="ECO:0000256" key="7">
    <source>
        <dbReference type="ARBA" id="ARBA00022692"/>
    </source>
</evidence>
<evidence type="ECO:0000256" key="10">
    <source>
        <dbReference type="ARBA" id="ARBA00022840"/>
    </source>
</evidence>
<name>A0A1G4QJZ2_9BACL</name>
<dbReference type="EC" id="2.7.13.3" evidence="3"/>
<dbReference type="PROSITE" id="PS50109">
    <property type="entry name" value="HIS_KIN"/>
    <property type="match status" value="1"/>
</dbReference>
<dbReference type="SUPFAM" id="SSF55874">
    <property type="entry name" value="ATPase domain of HSP90 chaperone/DNA topoisomerase II/histidine kinase"/>
    <property type="match status" value="1"/>
</dbReference>
<evidence type="ECO:0000256" key="14">
    <source>
        <dbReference type="SAM" id="Phobius"/>
    </source>
</evidence>
<evidence type="ECO:0000256" key="5">
    <source>
        <dbReference type="ARBA" id="ARBA00022553"/>
    </source>
</evidence>
<dbReference type="PANTHER" id="PTHR34220">
    <property type="entry name" value="SENSOR HISTIDINE KINASE YPDA"/>
    <property type="match status" value="1"/>
</dbReference>
<evidence type="ECO:0000259" key="15">
    <source>
        <dbReference type="PROSITE" id="PS50109"/>
    </source>
</evidence>
<sequence length="605" mass="68336">MLTAMKNRVLDYYYSLSVNKKITLSFMTALSLLLILLSVFTYRVSSAILIDKAVENTEQNLRLVSEKLEIILDNSENYSKIAITNSSVQRYLSAPPTSDPLENYSRSVEVSNALADIVDSKTFVDAMLIYDRSGHLYDSGGLKNVRNVNDDYVRAFLGSAYGPVWKDTVKSNYEKEAAAHPVVSLLQKFNTAKDGSPLGVIQLSIDERYIADQYAHINIGHSGEIFIVNKQGTIASHSDKSRLYASIGQEPYYSWVIGHEGGRTFSLNGEDNLVVARTYPRLNWIIVGIVPIKEITRDNQILTEKTFYLSLIFVVSAILLTILIARSITRPLNQIKKTVKSVQEGNLDVWLELKERDEIGALAREFNKMVVRTKTLMENMVEEQKKKKEYELAVMQSQINPHFLYNTLESICALADLKRNADIVNLVNQLALFYRGVLSKGSHIISMEDEIIITQTYLEILKVRYGDRIDARFEIDDNVYKYSTIKLLLQPIVENSINHGLRNKRGRGLIRIQAHVLDGKVRIEVSDNGTGIAPQRLRQILKPDPGHYRTKSFGLMSTDERIKLYFGSEYGLEIDSVPGEGTTVRITLPAIENGGIPHDSSDDRR</sequence>
<dbReference type="InterPro" id="IPR010559">
    <property type="entry name" value="Sig_transdc_His_kin_internal"/>
</dbReference>
<dbReference type="InterPro" id="IPR050640">
    <property type="entry name" value="Bact_2-comp_sensor_kinase"/>
</dbReference>
<dbReference type="Pfam" id="PF00672">
    <property type="entry name" value="HAMP"/>
    <property type="match status" value="1"/>
</dbReference>
<proteinExistence type="predicted"/>
<evidence type="ECO:0000256" key="3">
    <source>
        <dbReference type="ARBA" id="ARBA00012438"/>
    </source>
</evidence>
<evidence type="ECO:0000256" key="9">
    <source>
        <dbReference type="ARBA" id="ARBA00022777"/>
    </source>
</evidence>
<dbReference type="Gene3D" id="6.10.340.10">
    <property type="match status" value="1"/>
</dbReference>
<protein>
    <recommendedName>
        <fullName evidence="3">histidine kinase</fullName>
        <ecNumber evidence="3">2.7.13.3</ecNumber>
    </recommendedName>
</protein>
<keyword evidence="7 14" id="KW-0812">Transmembrane</keyword>
<dbReference type="PRINTS" id="PR00344">
    <property type="entry name" value="BCTRLSENSOR"/>
</dbReference>
<dbReference type="Pfam" id="PF02743">
    <property type="entry name" value="dCache_1"/>
    <property type="match status" value="1"/>
</dbReference>
<keyword evidence="6" id="KW-0808">Transferase</keyword>
<dbReference type="Proteomes" id="UP000198601">
    <property type="component" value="Unassembled WGS sequence"/>
</dbReference>
<dbReference type="InterPro" id="IPR003594">
    <property type="entry name" value="HATPase_dom"/>
</dbReference>
<evidence type="ECO:0000256" key="13">
    <source>
        <dbReference type="ARBA" id="ARBA00023136"/>
    </source>
</evidence>
<keyword evidence="13 14" id="KW-0472">Membrane</keyword>